<evidence type="ECO:0000256" key="2">
    <source>
        <dbReference type="ARBA" id="ARBA00022475"/>
    </source>
</evidence>
<accession>A0ABT3WV30</accession>
<sequence length="215" mass="23685">MRPFRTSRRILWSLTAAVLWLSSPSRVLAVDGSVEDAINKGNPGTAPAAPGVTTGDTSLLMSMIQLVFSLGIIIAIIYLLIRFLSSRSKNAFRGHTMQNLGAQSLTNNRSVHMLAIGDKVYVLGVGDNVTLLDTITDPDLVNQVKDDAEPTSSLNGNGWQGLQDLIQRLRKKSNPQVEEIGMRDIGFDQALREKLNNLKEQRTQSAQDWQEGRDL</sequence>
<proteinExistence type="predicted"/>
<keyword evidence="5 6" id="KW-0472">Membrane</keyword>
<keyword evidence="3 6" id="KW-0812">Transmembrane</keyword>
<keyword evidence="2" id="KW-1003">Cell membrane</keyword>
<evidence type="ECO:0000313" key="8">
    <source>
        <dbReference type="EMBL" id="MCX7568528.1"/>
    </source>
</evidence>
<evidence type="ECO:0000256" key="7">
    <source>
        <dbReference type="SAM" id="SignalP"/>
    </source>
</evidence>
<evidence type="ECO:0000256" key="1">
    <source>
        <dbReference type="ARBA" id="ARBA00004236"/>
    </source>
</evidence>
<evidence type="ECO:0000256" key="3">
    <source>
        <dbReference type="ARBA" id="ARBA00022692"/>
    </source>
</evidence>
<dbReference type="RefSeq" id="WP_267149773.1">
    <property type="nucleotide sequence ID" value="NZ_JAPMLT010000001.1"/>
</dbReference>
<evidence type="ECO:0000313" key="9">
    <source>
        <dbReference type="Proteomes" id="UP001208017"/>
    </source>
</evidence>
<comment type="subcellular location">
    <subcellularLocation>
        <location evidence="1">Cell membrane</location>
    </subcellularLocation>
</comment>
<evidence type="ECO:0000256" key="4">
    <source>
        <dbReference type="ARBA" id="ARBA00022989"/>
    </source>
</evidence>
<keyword evidence="7" id="KW-0732">Signal</keyword>
<keyword evidence="8" id="KW-0966">Cell projection</keyword>
<keyword evidence="8" id="KW-0282">Flagellum</keyword>
<gene>
    <name evidence="8" type="ORF">OS242_00920</name>
</gene>
<keyword evidence="8" id="KW-0969">Cilium</keyword>
<evidence type="ECO:0000256" key="6">
    <source>
        <dbReference type="SAM" id="Phobius"/>
    </source>
</evidence>
<organism evidence="8 9">
    <name type="scientific">Tumebacillus lacus</name>
    <dbReference type="NCBI Taxonomy" id="2995335"/>
    <lineage>
        <taxon>Bacteria</taxon>
        <taxon>Bacillati</taxon>
        <taxon>Bacillota</taxon>
        <taxon>Bacilli</taxon>
        <taxon>Bacillales</taxon>
        <taxon>Alicyclobacillaceae</taxon>
        <taxon>Tumebacillus</taxon>
    </lineage>
</organism>
<feature type="transmembrane region" description="Helical" evidence="6">
    <location>
        <begin position="59"/>
        <end position="81"/>
    </location>
</feature>
<dbReference type="EMBL" id="JAPMLT010000001">
    <property type="protein sequence ID" value="MCX7568528.1"/>
    <property type="molecule type" value="Genomic_DNA"/>
</dbReference>
<name>A0ABT3WV30_9BACL</name>
<dbReference type="Proteomes" id="UP001208017">
    <property type="component" value="Unassembled WGS sequence"/>
</dbReference>
<dbReference type="InterPro" id="IPR022781">
    <property type="entry name" value="Flagellar_biosynth_FliO"/>
</dbReference>
<protein>
    <submittedName>
        <fullName evidence="8">Flagellar biosynthetic protein FliO</fullName>
    </submittedName>
</protein>
<keyword evidence="4 6" id="KW-1133">Transmembrane helix</keyword>
<dbReference type="Pfam" id="PF04347">
    <property type="entry name" value="FliO"/>
    <property type="match status" value="1"/>
</dbReference>
<feature type="chain" id="PRO_5046782150" evidence="7">
    <location>
        <begin position="30"/>
        <end position="215"/>
    </location>
</feature>
<feature type="signal peptide" evidence="7">
    <location>
        <begin position="1"/>
        <end position="29"/>
    </location>
</feature>
<comment type="caution">
    <text evidence="8">The sequence shown here is derived from an EMBL/GenBank/DDBJ whole genome shotgun (WGS) entry which is preliminary data.</text>
</comment>
<keyword evidence="9" id="KW-1185">Reference proteome</keyword>
<evidence type="ECO:0000256" key="5">
    <source>
        <dbReference type="ARBA" id="ARBA00023136"/>
    </source>
</evidence>
<reference evidence="8 9" key="1">
    <citation type="submission" date="2022-11" db="EMBL/GenBank/DDBJ databases">
        <title>Study of microbial diversity in lake waters.</title>
        <authorList>
            <person name="Zhang J."/>
        </authorList>
    </citation>
    <scope>NUCLEOTIDE SEQUENCE [LARGE SCALE GENOMIC DNA]</scope>
    <source>
        <strain evidence="8 9">DT12</strain>
    </source>
</reference>